<evidence type="ECO:0000256" key="1">
    <source>
        <dbReference type="ARBA" id="ARBA00007806"/>
    </source>
</evidence>
<dbReference type="InterPro" id="IPR017853">
    <property type="entry name" value="GH"/>
</dbReference>
<dbReference type="Proteomes" id="UP000501452">
    <property type="component" value="Chromosome"/>
</dbReference>
<evidence type="ECO:0000256" key="2">
    <source>
        <dbReference type="RuleBase" id="RU361185"/>
    </source>
</evidence>
<comment type="similarity">
    <text evidence="1 2">Belongs to the glycosyl hydrolase 31 family.</text>
</comment>
<dbReference type="CDD" id="cd14752">
    <property type="entry name" value="GH31_N"/>
    <property type="match status" value="1"/>
</dbReference>
<dbReference type="Pfam" id="PF21365">
    <property type="entry name" value="Glyco_hydro_31_3rd"/>
    <property type="match status" value="1"/>
</dbReference>
<dbReference type="InterPro" id="IPR000322">
    <property type="entry name" value="Glyco_hydro_31_TIM"/>
</dbReference>
<sequence>MEITRELPAFLGESVPVEFAARLESFEVEEGAVLLRCATNRYEPYLHDYYGTVCETTFREPTAGEPSTLRLDFCTPEIVRLRYAPGPEVPENRTPMVVGRFDEKVDLTVEETSSSLDIETGALRVVVAREPFQVTILGPEGDVVWSTRAVDIEPFRRPEDQWNPTEQRWIFYHRYAYPLGVAREGERKRAFFSTDLRHDERVYGFGEGYGPLDKRGTRQRLWLQEVFSNAAPASYKQAPFFLSSRGYGLYLNTSNALDLRVGELDHTALSATVEDARFLDFYFVYGPTAKEILPRYHAITGRPAVPPKWTFGLWMGRISYNRQEQVENVAEELREHRIPCDLIHIDTDWFEHDWECDLRFGKEKFPDPKGMLDGLREKGFRVCLWQWPNMVVGSDMFHEGKEKGFLAKRENGHPYVFSGFMEDAGFIDYSSPGAVEWVKGKFGDLFGMGVACIKADFGEGAPPDAVYAGAAGESMHNLFPLLYNRAVFEATEDAWGEGRGVIWGRSAWAGSQRYPLHWSGDGIARFEDLACVLRSALSFGLTGFPFYSHDVGGFSGLPSPELYVRWAQLGFFSSHVRCHGAPPREPWAYGEKAERIFRFYDELRYRLMPYVWSEAVECGHSGMPMLRPLFLDFGDDPTTHGIEDQYMFGRGLLVAPILDERDRRLVYLPHGRWVDYWTKEVLEGGRWMEVDAPLDTLPLYARAGAVVPHGPAMQYVDERPCDPLTVEIYAPEWEGSYGIHDEQEPTLAVSYRREGDLLTVETGAAPGEIELLVYGEAVAGARVDEETLDVRPVAGGAGMRFDGTRARKLHLRLGDAG</sequence>
<evidence type="ECO:0000259" key="4">
    <source>
        <dbReference type="Pfam" id="PF13802"/>
    </source>
</evidence>
<dbReference type="InterPro" id="IPR013780">
    <property type="entry name" value="Glyco_hydro_b"/>
</dbReference>
<dbReference type="KEGG" id="rub:GBA63_04335"/>
<reference evidence="6 7" key="1">
    <citation type="submission" date="2019-10" db="EMBL/GenBank/DDBJ databases">
        <title>Rubrobacter sp nov SCSIO 52090 isolated from a deep-sea sediment in the South China Sea.</title>
        <authorList>
            <person name="Chen R.W."/>
        </authorList>
    </citation>
    <scope>NUCLEOTIDE SEQUENCE [LARGE SCALE GENOMIC DNA]</scope>
    <source>
        <strain evidence="6 7">SCSIO 52909</strain>
    </source>
</reference>
<dbReference type="InterPro" id="IPR025887">
    <property type="entry name" value="Glyco_hydro_31_N_dom"/>
</dbReference>
<protein>
    <submittedName>
        <fullName evidence="6">DUF4968 domain-containing protein</fullName>
    </submittedName>
</protein>
<dbReference type="GO" id="GO:0005975">
    <property type="term" value="P:carbohydrate metabolic process"/>
    <property type="evidence" value="ECO:0007669"/>
    <property type="project" value="InterPro"/>
</dbReference>
<feature type="domain" description="Glycoside hydrolase family 31 TIM barrel" evidence="3">
    <location>
        <begin position="303"/>
        <end position="613"/>
    </location>
</feature>
<evidence type="ECO:0000259" key="3">
    <source>
        <dbReference type="Pfam" id="PF01055"/>
    </source>
</evidence>
<accession>A0A6G8Q6K6</accession>
<evidence type="ECO:0000259" key="5">
    <source>
        <dbReference type="Pfam" id="PF21365"/>
    </source>
</evidence>
<dbReference type="EMBL" id="CP045119">
    <property type="protein sequence ID" value="QIN81957.1"/>
    <property type="molecule type" value="Genomic_DNA"/>
</dbReference>
<dbReference type="Pfam" id="PF13802">
    <property type="entry name" value="Gal_mutarotas_2"/>
    <property type="match status" value="1"/>
</dbReference>
<dbReference type="InterPro" id="IPR051816">
    <property type="entry name" value="Glycosyl_Hydrolase_31"/>
</dbReference>
<dbReference type="RefSeq" id="WP_166173811.1">
    <property type="nucleotide sequence ID" value="NZ_CP045119.1"/>
</dbReference>
<dbReference type="PANTHER" id="PTHR43863:SF2">
    <property type="entry name" value="MALTASE-GLUCOAMYLASE"/>
    <property type="match status" value="1"/>
</dbReference>
<dbReference type="CDD" id="cd06593">
    <property type="entry name" value="GH31_xylosidase_YicI"/>
    <property type="match status" value="1"/>
</dbReference>
<dbReference type="Gene3D" id="2.60.40.1760">
    <property type="entry name" value="glycosyl hydrolase (family 31)"/>
    <property type="match status" value="1"/>
</dbReference>
<dbReference type="SUPFAM" id="SSF74650">
    <property type="entry name" value="Galactose mutarotase-like"/>
    <property type="match status" value="1"/>
</dbReference>
<dbReference type="SUPFAM" id="SSF51011">
    <property type="entry name" value="Glycosyl hydrolase domain"/>
    <property type="match status" value="1"/>
</dbReference>
<feature type="domain" description="Glycosyl hydrolase family 31 C-terminal" evidence="5">
    <location>
        <begin position="622"/>
        <end position="707"/>
    </location>
</feature>
<organism evidence="6 7">
    <name type="scientific">Rubrobacter tropicus</name>
    <dbReference type="NCBI Taxonomy" id="2653851"/>
    <lineage>
        <taxon>Bacteria</taxon>
        <taxon>Bacillati</taxon>
        <taxon>Actinomycetota</taxon>
        <taxon>Rubrobacteria</taxon>
        <taxon>Rubrobacterales</taxon>
        <taxon>Rubrobacteraceae</taxon>
        <taxon>Rubrobacter</taxon>
    </lineage>
</organism>
<dbReference type="InterPro" id="IPR048395">
    <property type="entry name" value="Glyco_hydro_31_C"/>
</dbReference>
<dbReference type="GO" id="GO:0004553">
    <property type="term" value="F:hydrolase activity, hydrolyzing O-glycosyl compounds"/>
    <property type="evidence" value="ECO:0007669"/>
    <property type="project" value="InterPro"/>
</dbReference>
<feature type="domain" description="Glycoside hydrolase family 31 N-terminal" evidence="4">
    <location>
        <begin position="68"/>
        <end position="254"/>
    </location>
</feature>
<evidence type="ECO:0000313" key="7">
    <source>
        <dbReference type="Proteomes" id="UP000501452"/>
    </source>
</evidence>
<gene>
    <name evidence="6" type="ORF">GBA63_04335</name>
</gene>
<evidence type="ECO:0000313" key="6">
    <source>
        <dbReference type="EMBL" id="QIN81957.1"/>
    </source>
</evidence>
<dbReference type="Pfam" id="PF01055">
    <property type="entry name" value="Glyco_hydro_31_2nd"/>
    <property type="match status" value="1"/>
</dbReference>
<dbReference type="SUPFAM" id="SSF51445">
    <property type="entry name" value="(Trans)glycosidases"/>
    <property type="match status" value="1"/>
</dbReference>
<proteinExistence type="inferred from homology"/>
<dbReference type="Gene3D" id="2.60.40.1180">
    <property type="entry name" value="Golgi alpha-mannosidase II"/>
    <property type="match status" value="1"/>
</dbReference>
<name>A0A6G8Q6K6_9ACTN</name>
<keyword evidence="2" id="KW-0326">Glycosidase</keyword>
<dbReference type="PANTHER" id="PTHR43863">
    <property type="entry name" value="HYDROLASE, PUTATIVE (AFU_ORTHOLOGUE AFUA_1G03140)-RELATED"/>
    <property type="match status" value="1"/>
</dbReference>
<dbReference type="InterPro" id="IPR011013">
    <property type="entry name" value="Gal_mutarotase_sf_dom"/>
</dbReference>
<dbReference type="AlphaFoldDB" id="A0A6G8Q6K6"/>
<keyword evidence="7" id="KW-1185">Reference proteome</keyword>
<dbReference type="Gene3D" id="3.20.20.80">
    <property type="entry name" value="Glycosidases"/>
    <property type="match status" value="1"/>
</dbReference>
<dbReference type="GO" id="GO:0030246">
    <property type="term" value="F:carbohydrate binding"/>
    <property type="evidence" value="ECO:0007669"/>
    <property type="project" value="InterPro"/>
</dbReference>
<keyword evidence="2" id="KW-0378">Hydrolase</keyword>